<dbReference type="GO" id="GO:0016491">
    <property type="term" value="F:oxidoreductase activity"/>
    <property type="evidence" value="ECO:0007669"/>
    <property type="project" value="InterPro"/>
</dbReference>
<feature type="domain" description="NADPH-dependent FMN reductase-like" evidence="1">
    <location>
        <begin position="8"/>
        <end position="138"/>
    </location>
</feature>
<dbReference type="InterPro" id="IPR050712">
    <property type="entry name" value="NAD(P)H-dep_reductase"/>
</dbReference>
<evidence type="ECO:0000313" key="3">
    <source>
        <dbReference type="Proteomes" id="UP000229600"/>
    </source>
</evidence>
<gene>
    <name evidence="2" type="ORF">COV59_01485</name>
</gene>
<dbReference type="InterPro" id="IPR005025">
    <property type="entry name" value="FMN_Rdtase-like_dom"/>
</dbReference>
<dbReference type="EMBL" id="PCWN01000005">
    <property type="protein sequence ID" value="PIR04290.1"/>
    <property type="molecule type" value="Genomic_DNA"/>
</dbReference>
<comment type="caution">
    <text evidence="2">The sequence shown here is derived from an EMBL/GenBank/DDBJ whole genome shotgun (WGS) entry which is preliminary data.</text>
</comment>
<evidence type="ECO:0000259" key="1">
    <source>
        <dbReference type="Pfam" id="PF03358"/>
    </source>
</evidence>
<name>A0A2H0N5V7_9BACT</name>
<organism evidence="2 3">
    <name type="scientific">Candidatus Magasanikbacteria bacterium CG11_big_fil_rev_8_21_14_0_20_39_34</name>
    <dbReference type="NCBI Taxonomy" id="1974653"/>
    <lineage>
        <taxon>Bacteria</taxon>
        <taxon>Candidatus Magasanikiibacteriota</taxon>
    </lineage>
</organism>
<dbReference type="Proteomes" id="UP000229600">
    <property type="component" value="Unassembled WGS sequence"/>
</dbReference>
<dbReference type="AlphaFoldDB" id="A0A2H0N5V7"/>
<sequence>MKKFFIPVVLGTARKGSQSTKVAKYVTSELKKDTQVQTKLLKVEKFLLGKTVPVWQDKKAAEPWLAEVRKADAFVFVVPEYNHGYPGELKMVLDQGVEDYYNKPCIVAGVSAGQFGGTRVIENLLPVLYELGMIMSGTLNFGNVEELFEKDGSIMDPKRWEKRVQRQMTTLKRLAEALGPLQGQE</sequence>
<dbReference type="SUPFAM" id="SSF52218">
    <property type="entry name" value="Flavoproteins"/>
    <property type="match status" value="1"/>
</dbReference>
<reference evidence="2 3" key="1">
    <citation type="submission" date="2017-09" db="EMBL/GenBank/DDBJ databases">
        <title>Depth-based differentiation of microbial function through sediment-hosted aquifers and enrichment of novel symbionts in the deep terrestrial subsurface.</title>
        <authorList>
            <person name="Probst A.J."/>
            <person name="Ladd B."/>
            <person name="Jarett J.K."/>
            <person name="Geller-Mcgrath D.E."/>
            <person name="Sieber C.M."/>
            <person name="Emerson J.B."/>
            <person name="Anantharaman K."/>
            <person name="Thomas B.C."/>
            <person name="Malmstrom R."/>
            <person name="Stieglmeier M."/>
            <person name="Klingl A."/>
            <person name="Woyke T."/>
            <person name="Ryan C.M."/>
            <person name="Banfield J.F."/>
        </authorList>
    </citation>
    <scope>NUCLEOTIDE SEQUENCE [LARGE SCALE GENOMIC DNA]</scope>
    <source>
        <strain evidence="2">CG11_big_fil_rev_8_21_14_0_20_39_34</strain>
    </source>
</reference>
<dbReference type="InterPro" id="IPR029039">
    <property type="entry name" value="Flavoprotein-like_sf"/>
</dbReference>
<dbReference type="PANTHER" id="PTHR30543">
    <property type="entry name" value="CHROMATE REDUCTASE"/>
    <property type="match status" value="1"/>
</dbReference>
<accession>A0A2H0N5V7</accession>
<dbReference type="PANTHER" id="PTHR30543:SF21">
    <property type="entry name" value="NAD(P)H-DEPENDENT FMN REDUCTASE LOT6"/>
    <property type="match status" value="1"/>
</dbReference>
<evidence type="ECO:0000313" key="2">
    <source>
        <dbReference type="EMBL" id="PIR04290.1"/>
    </source>
</evidence>
<protein>
    <submittedName>
        <fullName evidence="2">NADPH-dependent FMN reductase</fullName>
    </submittedName>
</protein>
<dbReference type="Pfam" id="PF03358">
    <property type="entry name" value="FMN_red"/>
    <property type="match status" value="1"/>
</dbReference>
<dbReference type="Gene3D" id="3.40.50.360">
    <property type="match status" value="1"/>
</dbReference>
<dbReference type="GO" id="GO:0010181">
    <property type="term" value="F:FMN binding"/>
    <property type="evidence" value="ECO:0007669"/>
    <property type="project" value="TreeGrafter"/>
</dbReference>
<proteinExistence type="predicted"/>
<dbReference type="GO" id="GO:0005829">
    <property type="term" value="C:cytosol"/>
    <property type="evidence" value="ECO:0007669"/>
    <property type="project" value="TreeGrafter"/>
</dbReference>